<evidence type="ECO:0000313" key="2">
    <source>
        <dbReference type="Proteomes" id="UP001181693"/>
    </source>
</evidence>
<reference evidence="1" key="1">
    <citation type="thesis" date="2020" institute="ProQuest LLC" country="789 East Eisenhower Parkway, Ann Arbor, MI, USA">
        <title>Comparative Genomics and Chromosome Evolution.</title>
        <authorList>
            <person name="Mudd A.B."/>
        </authorList>
    </citation>
    <scope>NUCLEOTIDE SEQUENCE</scope>
    <source>
        <strain evidence="1">1538</strain>
        <tissue evidence="1">Blood</tissue>
    </source>
</reference>
<proteinExistence type="predicted"/>
<comment type="caution">
    <text evidence="1">The sequence shown here is derived from an EMBL/GenBank/DDBJ whole genome shotgun (WGS) entry which is preliminary data.</text>
</comment>
<protein>
    <submittedName>
        <fullName evidence="1">Uncharacterized protein</fullName>
    </submittedName>
</protein>
<accession>A0AAV3B373</accession>
<evidence type="ECO:0000313" key="1">
    <source>
        <dbReference type="EMBL" id="DBA34588.1"/>
    </source>
</evidence>
<gene>
    <name evidence="1" type="ORF">GDO54_002134</name>
</gene>
<keyword evidence="2" id="KW-1185">Reference proteome</keyword>
<sequence length="82" mass="9643">MSHFCPISGQYKATWGNQNEKLLHIGLFGLRIRIRINNHFIVCVHRMGLCFSETNVIFYGRSNQLFILNIWCIKKVCKVLQM</sequence>
<dbReference type="EMBL" id="DYDO01000001">
    <property type="protein sequence ID" value="DBA34588.1"/>
    <property type="molecule type" value="Genomic_DNA"/>
</dbReference>
<name>A0AAV3B373_PYXAD</name>
<dbReference type="Proteomes" id="UP001181693">
    <property type="component" value="Unassembled WGS sequence"/>
</dbReference>
<organism evidence="1 2">
    <name type="scientific">Pyxicephalus adspersus</name>
    <name type="common">African bullfrog</name>
    <dbReference type="NCBI Taxonomy" id="30357"/>
    <lineage>
        <taxon>Eukaryota</taxon>
        <taxon>Metazoa</taxon>
        <taxon>Chordata</taxon>
        <taxon>Craniata</taxon>
        <taxon>Vertebrata</taxon>
        <taxon>Euteleostomi</taxon>
        <taxon>Amphibia</taxon>
        <taxon>Batrachia</taxon>
        <taxon>Anura</taxon>
        <taxon>Neobatrachia</taxon>
        <taxon>Ranoidea</taxon>
        <taxon>Pyxicephalidae</taxon>
        <taxon>Pyxicephalinae</taxon>
        <taxon>Pyxicephalus</taxon>
    </lineage>
</organism>
<dbReference type="AlphaFoldDB" id="A0AAV3B373"/>